<gene>
    <name evidence="1" type="ORF">BX591_111156</name>
</gene>
<name>A0A329C1R1_9BURK</name>
<accession>A0A329C1R1</accession>
<proteinExistence type="predicted"/>
<reference evidence="1 2" key="1">
    <citation type="submission" date="2018-06" db="EMBL/GenBank/DDBJ databases">
        <title>Genomic Encyclopedia of Type Strains, Phase III (KMG-III): the genomes of soil and plant-associated and newly described type strains.</title>
        <authorList>
            <person name="Whitman W."/>
        </authorList>
    </citation>
    <scope>NUCLEOTIDE SEQUENCE [LARGE SCALE GENOMIC DNA]</scope>
    <source>
        <strain evidence="1 2">LMG 23644</strain>
    </source>
</reference>
<evidence type="ECO:0000313" key="1">
    <source>
        <dbReference type="EMBL" id="RAS28876.1"/>
    </source>
</evidence>
<dbReference type="AlphaFoldDB" id="A0A329C1R1"/>
<protein>
    <submittedName>
        <fullName evidence="1">Uncharacterized protein</fullName>
    </submittedName>
</protein>
<evidence type="ECO:0000313" key="2">
    <source>
        <dbReference type="Proteomes" id="UP000248918"/>
    </source>
</evidence>
<dbReference type="OrthoDB" id="9025142at2"/>
<comment type="caution">
    <text evidence="1">The sequence shown here is derived from an EMBL/GenBank/DDBJ whole genome shotgun (WGS) entry which is preliminary data.</text>
</comment>
<dbReference type="RefSeq" id="WP_111932780.1">
    <property type="nucleotide sequence ID" value="NZ_CADFFP010000014.1"/>
</dbReference>
<sequence>MDHAAFLVAIRQLCAAADIAAKAGPQDLRFDALQSLAFFRRHDDAGLGRTSSPASTSNDELFLRTAEAALTMAGRNEFSASLALLEQARSLLHAT</sequence>
<organism evidence="1 2">
    <name type="scientific">Paraburkholderia bryophila</name>
    <dbReference type="NCBI Taxonomy" id="420952"/>
    <lineage>
        <taxon>Bacteria</taxon>
        <taxon>Pseudomonadati</taxon>
        <taxon>Pseudomonadota</taxon>
        <taxon>Betaproteobacteria</taxon>
        <taxon>Burkholderiales</taxon>
        <taxon>Burkholderiaceae</taxon>
        <taxon>Paraburkholderia</taxon>
    </lineage>
</organism>
<dbReference type="EMBL" id="QLTK01000011">
    <property type="protein sequence ID" value="RAS28876.1"/>
    <property type="molecule type" value="Genomic_DNA"/>
</dbReference>
<dbReference type="Proteomes" id="UP000248918">
    <property type="component" value="Unassembled WGS sequence"/>
</dbReference>